<feature type="transmembrane region" description="Helical" evidence="1">
    <location>
        <begin position="460"/>
        <end position="487"/>
    </location>
</feature>
<feature type="transmembrane region" description="Helical" evidence="1">
    <location>
        <begin position="342"/>
        <end position="364"/>
    </location>
</feature>
<feature type="transmembrane region" description="Helical" evidence="1">
    <location>
        <begin position="37"/>
        <end position="58"/>
    </location>
</feature>
<feature type="transmembrane region" description="Helical" evidence="1">
    <location>
        <begin position="508"/>
        <end position="529"/>
    </location>
</feature>
<name>A0ABM7PWW1_SINCY</name>
<proteinExistence type="predicted"/>
<evidence type="ECO:0008006" key="4">
    <source>
        <dbReference type="Google" id="ProtNLM"/>
    </source>
</evidence>
<keyword evidence="3" id="KW-1185">Reference proteome</keyword>
<feature type="transmembrane region" description="Helical" evidence="1">
    <location>
        <begin position="275"/>
        <end position="294"/>
    </location>
</feature>
<protein>
    <recommendedName>
        <fullName evidence="4">DUF2079 domain-containing protein</fullName>
    </recommendedName>
</protein>
<feature type="transmembrane region" description="Helical" evidence="1">
    <location>
        <begin position="6"/>
        <end position="25"/>
    </location>
</feature>
<feature type="transmembrane region" description="Helical" evidence="1">
    <location>
        <begin position="122"/>
        <end position="143"/>
    </location>
</feature>
<keyword evidence="1" id="KW-0472">Membrane</keyword>
<feature type="transmembrane region" description="Helical" evidence="1">
    <location>
        <begin position="398"/>
        <end position="417"/>
    </location>
</feature>
<dbReference type="Pfam" id="PF20176">
    <property type="entry name" value="DUF6541"/>
    <property type="match status" value="1"/>
</dbReference>
<feature type="transmembrane region" description="Helical" evidence="1">
    <location>
        <begin position="64"/>
        <end position="84"/>
    </location>
</feature>
<dbReference type="InterPro" id="IPR046671">
    <property type="entry name" value="DUF6541"/>
</dbReference>
<gene>
    <name evidence="2" type="ORF">SCMU_26130</name>
</gene>
<keyword evidence="1" id="KW-0812">Transmembrane</keyword>
<sequence>MDIGSLAISVALVILVWWGPGWLIGEALGVRRLYLPAAAPLIGVGALSSIGSAGHVLGMSWDPISVAVVTVVLAAILFVARMLLGRFRKRTGETGRRRSGEGSDAEREASGGFFGKWAFRGAWLLVIAGVVVGGVIAAATWTVGTEGLQGINQDWDIPWHANMVRLIAETHSWDPSLAGNFAYYDTTIADAPIRSYPIAFHALLALVWPFSGVSIPVFLNIFVAVLMAVQLPLSAVALTSLLTRRPVALAAVAVVSGWFTVFPFDLLWRGPLIPFFAGMVLAGPFCLLAARGSLERRWWWLPAIAFGAVALIGVHPSLAFVVAPVLVFWLIPVILRRRLKSLVVIGYLALAGILGAVLGAGIVLDMLKEANRVSKQVWAADTDKVGAVENILLLHHGSMPQVILSVLVGIGCIAMVARMRMWWYLGPVLAFAFLSVYTMGTNAPQLLTLTAPFYDDQWRIFGILVMLLIPLAGLGVAQIGEAVEWVVRFVAARRTTASRAQAGGRRNAVVAVTAVVVLLAAGVGARPYFAENAGRIGINTKVDGATLSSSEVHLLTTIGQYVPKDATVLNDSCDGSVWMYALGDRMPMIRHFEILPTNRQLLVLQKLPDLATDPAVRKAASELGIEWVYIASGTIRAWDEAKPGLTHPDSIPFMKLVVRDGNAALYKIDWSQLPGGRAAFDADNVLRKDFGNGNVPGVMLNTDPDGIAPLGRIC</sequence>
<evidence type="ECO:0000256" key="1">
    <source>
        <dbReference type="SAM" id="Phobius"/>
    </source>
</evidence>
<evidence type="ECO:0000313" key="2">
    <source>
        <dbReference type="EMBL" id="BCT76771.1"/>
    </source>
</evidence>
<accession>A0ABM7PWW1</accession>
<evidence type="ECO:0000313" key="3">
    <source>
        <dbReference type="Proteomes" id="UP001319861"/>
    </source>
</evidence>
<feature type="transmembrane region" description="Helical" evidence="1">
    <location>
        <begin position="422"/>
        <end position="440"/>
    </location>
</feature>
<dbReference type="RefSeq" id="WP_229229552.1">
    <property type="nucleotide sequence ID" value="NZ_AP024525.1"/>
</dbReference>
<keyword evidence="1" id="KW-1133">Transmembrane helix</keyword>
<feature type="transmembrane region" description="Helical" evidence="1">
    <location>
        <begin position="300"/>
        <end position="330"/>
    </location>
</feature>
<reference evidence="2 3" key="1">
    <citation type="journal article" date="2021" name="J. Biosci. Bioeng.">
        <title>Identification and characterization of a chc gene cluster responsible for the aromatization pathway of cyclohexanecarboxylate degradation in Sinomonas cyclohexanicum ATCC 51369.</title>
        <authorList>
            <person name="Yamamoto T."/>
            <person name="Hasegawa Y."/>
            <person name="Lau P.C.K."/>
            <person name="Iwaki H."/>
        </authorList>
    </citation>
    <scope>NUCLEOTIDE SEQUENCE [LARGE SCALE GENOMIC DNA]</scope>
    <source>
        <strain evidence="2 3">ATCC 51369</strain>
    </source>
</reference>
<dbReference type="EMBL" id="AP024525">
    <property type="protein sequence ID" value="BCT76771.1"/>
    <property type="molecule type" value="Genomic_DNA"/>
</dbReference>
<dbReference type="Proteomes" id="UP001319861">
    <property type="component" value="Chromosome"/>
</dbReference>
<organism evidence="2 3">
    <name type="scientific">Sinomonas cyclohexanicum</name>
    <name type="common">Corynebacterium cyclohexanicum</name>
    <dbReference type="NCBI Taxonomy" id="322009"/>
    <lineage>
        <taxon>Bacteria</taxon>
        <taxon>Bacillati</taxon>
        <taxon>Actinomycetota</taxon>
        <taxon>Actinomycetes</taxon>
        <taxon>Micrococcales</taxon>
        <taxon>Micrococcaceae</taxon>
        <taxon>Sinomonas</taxon>
    </lineage>
</organism>
<feature type="transmembrane region" description="Helical" evidence="1">
    <location>
        <begin position="247"/>
        <end position="268"/>
    </location>
</feature>